<evidence type="ECO:0000256" key="1">
    <source>
        <dbReference type="ARBA" id="ARBA00008769"/>
    </source>
</evidence>
<keyword evidence="2" id="KW-0732">Signal</keyword>
<dbReference type="InterPro" id="IPR038673">
    <property type="entry name" value="OprB_sf"/>
</dbReference>
<keyword evidence="6" id="KW-1185">Reference proteome</keyword>
<evidence type="ECO:0000256" key="2">
    <source>
        <dbReference type="RuleBase" id="RU363072"/>
    </source>
</evidence>
<organism evidence="5 6">
    <name type="scientific">Tolypothrix tenuis PCC 7101</name>
    <dbReference type="NCBI Taxonomy" id="231146"/>
    <lineage>
        <taxon>Bacteria</taxon>
        <taxon>Bacillati</taxon>
        <taxon>Cyanobacteriota</taxon>
        <taxon>Cyanophyceae</taxon>
        <taxon>Nostocales</taxon>
        <taxon>Tolypothrichaceae</taxon>
        <taxon>Tolypothrix</taxon>
    </lineage>
</organism>
<dbReference type="InterPro" id="IPR047684">
    <property type="entry name" value="Por_som-like"/>
</dbReference>
<reference evidence="5 6" key="1">
    <citation type="submission" date="2017-06" db="EMBL/GenBank/DDBJ databases">
        <title>Genome sequencing of cyanobaciteial culture collection at National Institute for Environmental Studies (NIES).</title>
        <authorList>
            <person name="Hirose Y."/>
            <person name="Shimura Y."/>
            <person name="Fujisawa T."/>
            <person name="Nakamura Y."/>
            <person name="Kawachi M."/>
        </authorList>
    </citation>
    <scope>NUCLEOTIDE SEQUENCE [LARGE SCALE GENOMIC DNA]</scope>
    <source>
        <strain evidence="5 6">NIES-37</strain>
    </source>
</reference>
<feature type="domain" description="SLH" evidence="4">
    <location>
        <begin position="57"/>
        <end position="121"/>
    </location>
</feature>
<dbReference type="InterPro" id="IPR001119">
    <property type="entry name" value="SLH_dom"/>
</dbReference>
<dbReference type="RefSeq" id="WP_096580495.1">
    <property type="nucleotide sequence ID" value="NZ_CAWNJS010000001.1"/>
</dbReference>
<dbReference type="PANTHER" id="PTHR43308">
    <property type="entry name" value="OUTER MEMBRANE PROTEIN ALPHA-RELATED"/>
    <property type="match status" value="1"/>
</dbReference>
<comment type="similarity">
    <text evidence="1 2">Belongs to the OprB family.</text>
</comment>
<dbReference type="Gene3D" id="2.40.160.180">
    <property type="entry name" value="Carbohydrate-selective porin OprB"/>
    <property type="match status" value="1"/>
</dbReference>
<protein>
    <submittedName>
        <fullName evidence="5">S-layer region-like protein</fullName>
    </submittedName>
</protein>
<feature type="chain" id="PRO_5011828735" evidence="2">
    <location>
        <begin position="28"/>
        <end position="542"/>
    </location>
</feature>
<feature type="coiled-coil region" evidence="3">
    <location>
        <begin position="138"/>
        <end position="165"/>
    </location>
</feature>
<feature type="signal peptide" evidence="2">
    <location>
        <begin position="1"/>
        <end position="27"/>
    </location>
</feature>
<dbReference type="Pfam" id="PF04966">
    <property type="entry name" value="OprB"/>
    <property type="match status" value="1"/>
</dbReference>
<proteinExistence type="inferred from homology"/>
<dbReference type="GO" id="GO:0008643">
    <property type="term" value="P:carbohydrate transport"/>
    <property type="evidence" value="ECO:0007669"/>
    <property type="project" value="InterPro"/>
</dbReference>
<accession>A0A1Z4N641</accession>
<dbReference type="InterPro" id="IPR007049">
    <property type="entry name" value="Carb-sel_porin_OprB"/>
</dbReference>
<dbReference type="SUPFAM" id="SSF56935">
    <property type="entry name" value="Porins"/>
    <property type="match status" value="1"/>
</dbReference>
<dbReference type="InterPro" id="IPR051465">
    <property type="entry name" value="Cell_Envelope_Struct_Comp"/>
</dbReference>
<sequence>MRKVWKSLLAGSAVGGAMLFLGAAAVAGEISEPLVAADQKQEIENSPQQQVMSQVTSVSQLSDVQPTDWAFQALQSLVERYGCIAGYPNGTFRGNRALTRYEFAAGLNACLNRVNELIATSTAELVTKEDLATLQRLQENFSAELATLRGRVDALETKTAELEANQFSTTSKLQGEVVAVVSDVFSGSQVNGAEITDQNTTLGARARIEFVTSFTGKDTLFTRIQVNNILSPNIGTPEGSLFFAGEDGNTNAFIDALYYQFPIGEKLQVIALANAGAADDITDTINLFDGDGSFGALSTFGTRNPIYYQMDGAGLGINYDFSEQLALSLGYLSSAANDPTPGNGLFNGAYGALAQLTFKPSDRLKVGFTYINAYNQQLGTGSNRANVTSFLNDIVLNLGGAEPVSTISNSYGLEASFALSEKFVLGGWVGYTNTRNLSTGGDLINRGSVDIWNWAVTLGLPDLGKKGNLAGFIFGMEPKVTSSTIDGLPEDPNTSYHIEAFYQYKVSDNITITPGVIWLTAPDHNEQNDNVVIGALRTTFSF</sequence>
<name>A0A1Z4N641_9CYAN</name>
<evidence type="ECO:0000256" key="3">
    <source>
        <dbReference type="SAM" id="Coils"/>
    </source>
</evidence>
<evidence type="ECO:0000313" key="5">
    <source>
        <dbReference type="EMBL" id="BAZ01132.1"/>
    </source>
</evidence>
<dbReference type="Proteomes" id="UP000218785">
    <property type="component" value="Chromosome"/>
</dbReference>
<dbReference type="GO" id="GO:0016020">
    <property type="term" value="C:membrane"/>
    <property type="evidence" value="ECO:0007669"/>
    <property type="project" value="InterPro"/>
</dbReference>
<dbReference type="EMBL" id="AP018248">
    <property type="protein sequence ID" value="BAZ01132.1"/>
    <property type="molecule type" value="Genomic_DNA"/>
</dbReference>
<dbReference type="PANTHER" id="PTHR43308:SF1">
    <property type="entry name" value="OUTER MEMBRANE PROTEIN ALPHA"/>
    <property type="match status" value="1"/>
</dbReference>
<gene>
    <name evidence="5" type="ORF">NIES37_51310</name>
</gene>
<evidence type="ECO:0000259" key="4">
    <source>
        <dbReference type="PROSITE" id="PS51272"/>
    </source>
</evidence>
<dbReference type="NCBIfam" id="NF033921">
    <property type="entry name" value="por_somb"/>
    <property type="match status" value="1"/>
</dbReference>
<keyword evidence="3" id="KW-0175">Coiled coil</keyword>
<dbReference type="PROSITE" id="PS51272">
    <property type="entry name" value="SLH"/>
    <property type="match status" value="1"/>
</dbReference>
<dbReference type="Pfam" id="PF00395">
    <property type="entry name" value="SLH"/>
    <property type="match status" value="1"/>
</dbReference>
<dbReference type="AlphaFoldDB" id="A0A1Z4N641"/>
<evidence type="ECO:0000313" key="6">
    <source>
        <dbReference type="Proteomes" id="UP000218785"/>
    </source>
</evidence>
<dbReference type="KEGG" id="ttq:NIES37_51310"/>
<dbReference type="GO" id="GO:0015288">
    <property type="term" value="F:porin activity"/>
    <property type="evidence" value="ECO:0007669"/>
    <property type="project" value="InterPro"/>
</dbReference>